<gene>
    <name evidence="4" type="ORF">OsI_18551</name>
</gene>
<keyword evidence="3" id="KW-0472">Membrane</keyword>
<keyword evidence="3" id="KW-1133">Transmembrane helix</keyword>
<dbReference type="InterPro" id="IPR001087">
    <property type="entry name" value="GDSL"/>
</dbReference>
<dbReference type="PANTHER" id="PTHR22835">
    <property type="entry name" value="ZINC FINGER FYVE DOMAIN CONTAINING PROTEIN"/>
    <property type="match status" value="1"/>
</dbReference>
<evidence type="ECO:0000313" key="5">
    <source>
        <dbReference type="Proteomes" id="UP000007015"/>
    </source>
</evidence>
<evidence type="ECO:0000256" key="3">
    <source>
        <dbReference type="SAM" id="Phobius"/>
    </source>
</evidence>
<proteinExistence type="inferred from homology"/>
<keyword evidence="2" id="KW-0325">Glycoprotein</keyword>
<comment type="similarity">
    <text evidence="1">Belongs to the 'GDSL' lipolytic enzyme family.</text>
</comment>
<organism evidence="4 5">
    <name type="scientific">Oryza sativa subsp. indica</name>
    <name type="common">Rice</name>
    <dbReference type="NCBI Taxonomy" id="39946"/>
    <lineage>
        <taxon>Eukaryota</taxon>
        <taxon>Viridiplantae</taxon>
        <taxon>Streptophyta</taxon>
        <taxon>Embryophyta</taxon>
        <taxon>Tracheophyta</taxon>
        <taxon>Spermatophyta</taxon>
        <taxon>Magnoliopsida</taxon>
        <taxon>Liliopsida</taxon>
        <taxon>Poales</taxon>
        <taxon>Poaceae</taxon>
        <taxon>BOP clade</taxon>
        <taxon>Oryzoideae</taxon>
        <taxon>Oryzeae</taxon>
        <taxon>Oryzinae</taxon>
        <taxon>Oryza</taxon>
        <taxon>Oryza sativa</taxon>
    </lineage>
</organism>
<dbReference type="STRING" id="39946.A2Y0M8"/>
<feature type="transmembrane region" description="Helical" evidence="3">
    <location>
        <begin position="30"/>
        <end position="49"/>
    </location>
</feature>
<dbReference type="InterPro" id="IPR036514">
    <property type="entry name" value="SGNH_hydro_sf"/>
</dbReference>
<reference evidence="4 5" key="1">
    <citation type="journal article" date="2005" name="PLoS Biol.">
        <title>The genomes of Oryza sativa: a history of duplications.</title>
        <authorList>
            <person name="Yu J."/>
            <person name="Wang J."/>
            <person name="Lin W."/>
            <person name="Li S."/>
            <person name="Li H."/>
            <person name="Zhou J."/>
            <person name="Ni P."/>
            <person name="Dong W."/>
            <person name="Hu S."/>
            <person name="Zeng C."/>
            <person name="Zhang J."/>
            <person name="Zhang Y."/>
            <person name="Li R."/>
            <person name="Xu Z."/>
            <person name="Li S."/>
            <person name="Li X."/>
            <person name="Zheng H."/>
            <person name="Cong L."/>
            <person name="Lin L."/>
            <person name="Yin J."/>
            <person name="Geng J."/>
            <person name="Li G."/>
            <person name="Shi J."/>
            <person name="Liu J."/>
            <person name="Lv H."/>
            <person name="Li J."/>
            <person name="Wang J."/>
            <person name="Deng Y."/>
            <person name="Ran L."/>
            <person name="Shi X."/>
            <person name="Wang X."/>
            <person name="Wu Q."/>
            <person name="Li C."/>
            <person name="Ren X."/>
            <person name="Wang J."/>
            <person name="Wang X."/>
            <person name="Li D."/>
            <person name="Liu D."/>
            <person name="Zhang X."/>
            <person name="Ji Z."/>
            <person name="Zhao W."/>
            <person name="Sun Y."/>
            <person name="Zhang Z."/>
            <person name="Bao J."/>
            <person name="Han Y."/>
            <person name="Dong L."/>
            <person name="Ji J."/>
            <person name="Chen P."/>
            <person name="Wu S."/>
            <person name="Liu J."/>
            <person name="Xiao Y."/>
            <person name="Bu D."/>
            <person name="Tan J."/>
            <person name="Yang L."/>
            <person name="Ye C."/>
            <person name="Zhang J."/>
            <person name="Xu J."/>
            <person name="Zhou Y."/>
            <person name="Yu Y."/>
            <person name="Zhang B."/>
            <person name="Zhuang S."/>
            <person name="Wei H."/>
            <person name="Liu B."/>
            <person name="Lei M."/>
            <person name="Yu H."/>
            <person name="Li Y."/>
            <person name="Xu H."/>
            <person name="Wei S."/>
            <person name="He X."/>
            <person name="Fang L."/>
            <person name="Zhang Z."/>
            <person name="Zhang Y."/>
            <person name="Huang X."/>
            <person name="Su Z."/>
            <person name="Tong W."/>
            <person name="Li J."/>
            <person name="Tong Z."/>
            <person name="Li S."/>
            <person name="Ye J."/>
            <person name="Wang L."/>
            <person name="Fang L."/>
            <person name="Lei T."/>
            <person name="Chen C."/>
            <person name="Chen H."/>
            <person name="Xu Z."/>
            <person name="Li H."/>
            <person name="Huang H."/>
            <person name="Zhang F."/>
            <person name="Xu H."/>
            <person name="Li N."/>
            <person name="Zhao C."/>
            <person name="Li S."/>
            <person name="Dong L."/>
            <person name="Huang Y."/>
            <person name="Li L."/>
            <person name="Xi Y."/>
            <person name="Qi Q."/>
            <person name="Li W."/>
            <person name="Zhang B."/>
            <person name="Hu W."/>
            <person name="Zhang Y."/>
            <person name="Tian X."/>
            <person name="Jiao Y."/>
            <person name="Liang X."/>
            <person name="Jin J."/>
            <person name="Gao L."/>
            <person name="Zheng W."/>
            <person name="Hao B."/>
            <person name="Liu S."/>
            <person name="Wang W."/>
            <person name="Yuan L."/>
            <person name="Cao M."/>
            <person name="McDermott J."/>
            <person name="Samudrala R."/>
            <person name="Wang J."/>
            <person name="Wong G.K."/>
            <person name="Yang H."/>
        </authorList>
    </citation>
    <scope>NUCLEOTIDE SEQUENCE [LARGE SCALE GENOMIC DNA]</scope>
    <source>
        <strain evidence="5">cv. 93-11</strain>
    </source>
</reference>
<dbReference type="Proteomes" id="UP000007015">
    <property type="component" value="Chromosome 5"/>
</dbReference>
<protein>
    <submittedName>
        <fullName evidence="4">Uncharacterized protein</fullName>
    </submittedName>
</protein>
<dbReference type="Gene3D" id="3.40.50.1110">
    <property type="entry name" value="SGNH hydrolase"/>
    <property type="match status" value="1"/>
</dbReference>
<dbReference type="GO" id="GO:0016788">
    <property type="term" value="F:hydrolase activity, acting on ester bonds"/>
    <property type="evidence" value="ECO:0007669"/>
    <property type="project" value="InterPro"/>
</dbReference>
<keyword evidence="3" id="KW-0812">Transmembrane</keyword>
<evidence type="ECO:0000256" key="2">
    <source>
        <dbReference type="ARBA" id="ARBA00023180"/>
    </source>
</evidence>
<dbReference type="AlphaFoldDB" id="A2Y0M8"/>
<accession>A2Y0M8</accession>
<dbReference type="EMBL" id="CM000130">
    <property type="protein sequence ID" value="EAY96638.1"/>
    <property type="molecule type" value="Genomic_DNA"/>
</dbReference>
<evidence type="ECO:0000313" key="4">
    <source>
        <dbReference type="EMBL" id="EAY96638.1"/>
    </source>
</evidence>
<dbReference type="Gramene" id="BGIOSGA018768-TA">
    <property type="protein sequence ID" value="BGIOSGA018768-PA"/>
    <property type="gene ID" value="BGIOSGA018768"/>
</dbReference>
<dbReference type="OMA" id="RNICKEM"/>
<dbReference type="Pfam" id="PF00657">
    <property type="entry name" value="Lipase_GDSL"/>
    <property type="match status" value="1"/>
</dbReference>
<name>A2Y0M8_ORYSI</name>
<evidence type="ECO:0000256" key="1">
    <source>
        <dbReference type="ARBA" id="ARBA00008668"/>
    </source>
</evidence>
<sequence length="402" mass="43011">MASAMNGCGGGGGGGGGGVMKRMGLLRVQYYCVMGFVAAAVVLATLRYMPAPATAPPTVDGGGATVRSSAATVDSAAAAAAAAPGGGGVERGKGKRKHVWSGEEEEVAAEKKAAAGVVVFNFGDSNSDTGGVAAVMGIHIAAPEGRAYFHHPTGRLSDGRVILDFICESLNTHHLSPFMRPLGADYNNGVNFAIAGSTATPGETTFSLDVQLDQFIFFKERCLESIERGEDAPIDSKGFENALYTMDIGHNDLMGVLHLSYDEILRKLPPIVAEIRKAIETLHKNGAKKFWIHGTGALGCLPQKLATRGEIDRDLDEHGCITRINNVAKRFNKLLSETCDDLRLQFASSTIVFVDMFAIKYDLVANHTKHDCRAPLIYRSSTEFSQESVRSLKKQKAKFIRS</sequence>
<dbReference type="HOGENOM" id="CLU_015101_2_0_1"/>
<dbReference type="PANTHER" id="PTHR22835:SF492">
    <property type="entry name" value="ALPHA-L-FUCOSIDASE 2"/>
    <property type="match status" value="1"/>
</dbReference>
<keyword evidence="5" id="KW-1185">Reference proteome</keyword>